<evidence type="ECO:0000313" key="5">
    <source>
        <dbReference type="EMBL" id="SMX38861.1"/>
    </source>
</evidence>
<feature type="chain" id="PRO_5012511726" evidence="3">
    <location>
        <begin position="22"/>
        <end position="152"/>
    </location>
</feature>
<name>A0A238K7G1_9RHOB</name>
<dbReference type="InterPro" id="IPR037873">
    <property type="entry name" value="BamE-like"/>
</dbReference>
<accession>A0A238K7G1</accession>
<feature type="domain" description="Outer membrane protein assembly factor BamE" evidence="4">
    <location>
        <begin position="31"/>
        <end position="105"/>
    </location>
</feature>
<keyword evidence="1 3" id="KW-0732">Signal</keyword>
<evidence type="ECO:0000256" key="3">
    <source>
        <dbReference type="SAM" id="SignalP"/>
    </source>
</evidence>
<dbReference type="Gene3D" id="3.30.1450.10">
    <property type="match status" value="1"/>
</dbReference>
<dbReference type="InterPro" id="IPR007450">
    <property type="entry name" value="BamE_dom"/>
</dbReference>
<dbReference type="EMBL" id="FXYH01000004">
    <property type="protein sequence ID" value="SMX38861.1"/>
    <property type="molecule type" value="Genomic_DNA"/>
</dbReference>
<reference evidence="5 6" key="1">
    <citation type="submission" date="2017-05" db="EMBL/GenBank/DDBJ databases">
        <authorList>
            <person name="Song R."/>
            <person name="Chenine A.L."/>
            <person name="Ruprecht R.M."/>
        </authorList>
    </citation>
    <scope>NUCLEOTIDE SEQUENCE [LARGE SCALE GENOMIC DNA]</scope>
    <source>
        <strain evidence="5 6">CECT 8663</strain>
    </source>
</reference>
<evidence type="ECO:0000256" key="2">
    <source>
        <dbReference type="ARBA" id="ARBA00023136"/>
    </source>
</evidence>
<keyword evidence="2" id="KW-0472">Membrane</keyword>
<evidence type="ECO:0000256" key="1">
    <source>
        <dbReference type="ARBA" id="ARBA00022729"/>
    </source>
</evidence>
<dbReference type="Pfam" id="PF04355">
    <property type="entry name" value="BamE"/>
    <property type="match status" value="1"/>
</dbReference>
<dbReference type="Proteomes" id="UP000220836">
    <property type="component" value="Unassembled WGS sequence"/>
</dbReference>
<evidence type="ECO:0000259" key="4">
    <source>
        <dbReference type="Pfam" id="PF04355"/>
    </source>
</evidence>
<evidence type="ECO:0000313" key="6">
    <source>
        <dbReference type="Proteomes" id="UP000220836"/>
    </source>
</evidence>
<sequence>MRSIHRTAKMAVAGLALIALGACTSQYLQHGYVPSEEELQQIIPGIDTRASVEDVIGVPTSSGVLRDSGYYYIETQIRHFAWKRPEVVEREVLAITFDEAGVVENLITYGLEDGQVVPLTRRVTKSGDGDIGFIRKLFGNIGGLNVGQLFEE</sequence>
<feature type="signal peptide" evidence="3">
    <location>
        <begin position="1"/>
        <end position="21"/>
    </location>
</feature>
<keyword evidence="6" id="KW-1185">Reference proteome</keyword>
<dbReference type="GO" id="GO:0019867">
    <property type="term" value="C:outer membrane"/>
    <property type="evidence" value="ECO:0007669"/>
    <property type="project" value="InterPro"/>
</dbReference>
<protein>
    <submittedName>
        <fullName evidence="5">SmpA / OmlA family protein</fullName>
    </submittedName>
</protein>
<organism evidence="5 6">
    <name type="scientific">Pelagimonas varians</name>
    <dbReference type="NCBI Taxonomy" id="696760"/>
    <lineage>
        <taxon>Bacteria</taxon>
        <taxon>Pseudomonadati</taxon>
        <taxon>Pseudomonadota</taxon>
        <taxon>Alphaproteobacteria</taxon>
        <taxon>Rhodobacterales</taxon>
        <taxon>Roseobacteraceae</taxon>
        <taxon>Pelagimonas</taxon>
    </lineage>
</organism>
<dbReference type="PROSITE" id="PS51257">
    <property type="entry name" value="PROKAR_LIPOPROTEIN"/>
    <property type="match status" value="1"/>
</dbReference>
<gene>
    <name evidence="5" type="ORF">PEV8663_01579</name>
</gene>
<proteinExistence type="predicted"/>
<dbReference type="RefSeq" id="WP_245910742.1">
    <property type="nucleotide sequence ID" value="NZ_FXYH01000004.1"/>
</dbReference>
<dbReference type="AlphaFoldDB" id="A0A238K7G1"/>